<organism evidence="2 3">
    <name type="scientific">Protopolystoma xenopodis</name>
    <dbReference type="NCBI Taxonomy" id="117903"/>
    <lineage>
        <taxon>Eukaryota</taxon>
        <taxon>Metazoa</taxon>
        <taxon>Spiralia</taxon>
        <taxon>Lophotrochozoa</taxon>
        <taxon>Platyhelminthes</taxon>
        <taxon>Monogenea</taxon>
        <taxon>Polyopisthocotylea</taxon>
        <taxon>Polystomatidea</taxon>
        <taxon>Polystomatidae</taxon>
        <taxon>Protopolystoma</taxon>
    </lineage>
</organism>
<sequence length="123" mass="14025">MLNIQDQHVLDLSGDTLPFEDVTLSDRMAKETLKALETGQTAAKSASNKKRRKKNKKKRKLQKAAKRRRQRQDESSALGFGCNSWTGTGCRGEEACLRAQIMHKTLTLLRNLFPPSPVYNRFY</sequence>
<dbReference type="Proteomes" id="UP000784294">
    <property type="component" value="Unassembled WGS sequence"/>
</dbReference>
<gene>
    <name evidence="2" type="ORF">PXEA_LOCUS8745</name>
</gene>
<proteinExistence type="predicted"/>
<reference evidence="2" key="1">
    <citation type="submission" date="2018-11" db="EMBL/GenBank/DDBJ databases">
        <authorList>
            <consortium name="Pathogen Informatics"/>
        </authorList>
    </citation>
    <scope>NUCLEOTIDE SEQUENCE</scope>
</reference>
<evidence type="ECO:0000256" key="1">
    <source>
        <dbReference type="SAM" id="MobiDB-lite"/>
    </source>
</evidence>
<dbReference type="AlphaFoldDB" id="A0A448WMF2"/>
<comment type="caution">
    <text evidence="2">The sequence shown here is derived from an EMBL/GenBank/DDBJ whole genome shotgun (WGS) entry which is preliminary data.</text>
</comment>
<evidence type="ECO:0000313" key="3">
    <source>
        <dbReference type="Proteomes" id="UP000784294"/>
    </source>
</evidence>
<feature type="compositionally biased region" description="Basic residues" evidence="1">
    <location>
        <begin position="47"/>
        <end position="70"/>
    </location>
</feature>
<evidence type="ECO:0000313" key="2">
    <source>
        <dbReference type="EMBL" id="VEL15305.1"/>
    </source>
</evidence>
<accession>A0A448WMF2</accession>
<feature type="region of interest" description="Disordered" evidence="1">
    <location>
        <begin position="35"/>
        <end position="89"/>
    </location>
</feature>
<keyword evidence="3" id="KW-1185">Reference proteome</keyword>
<dbReference type="EMBL" id="CAAALY010024162">
    <property type="protein sequence ID" value="VEL15305.1"/>
    <property type="molecule type" value="Genomic_DNA"/>
</dbReference>
<protein>
    <submittedName>
        <fullName evidence="2">Uncharacterized protein</fullName>
    </submittedName>
</protein>
<name>A0A448WMF2_9PLAT</name>